<gene>
    <name evidence="1" type="ORF">SAMN05444158_2190</name>
</gene>
<protein>
    <submittedName>
        <fullName evidence="1">Uncharacterized protein</fullName>
    </submittedName>
</protein>
<dbReference type="Proteomes" id="UP000243904">
    <property type="component" value="Chromosome I"/>
</dbReference>
<sequence length="69" mass="8292">MPLLQLKLIDDQTRYTHEELVQLRRQMLRYARSLQPGPERNARRKIARSLRNLFRNKKWLDANTAEGSE</sequence>
<reference evidence="2" key="1">
    <citation type="submission" date="2016-10" db="EMBL/GenBank/DDBJ databases">
        <authorList>
            <person name="Varghese N."/>
            <person name="Submissions S."/>
        </authorList>
    </citation>
    <scope>NUCLEOTIDE SEQUENCE [LARGE SCALE GENOMIC DNA]</scope>
    <source>
        <strain evidence="2">GAS369</strain>
    </source>
</reference>
<organism evidence="1 2">
    <name type="scientific">Bradyrhizobium canariense</name>
    <dbReference type="NCBI Taxonomy" id="255045"/>
    <lineage>
        <taxon>Bacteria</taxon>
        <taxon>Pseudomonadati</taxon>
        <taxon>Pseudomonadota</taxon>
        <taxon>Alphaproteobacteria</taxon>
        <taxon>Hyphomicrobiales</taxon>
        <taxon>Nitrobacteraceae</taxon>
        <taxon>Bradyrhizobium</taxon>
    </lineage>
</organism>
<proteinExistence type="predicted"/>
<keyword evidence="2" id="KW-1185">Reference proteome</keyword>
<evidence type="ECO:0000313" key="2">
    <source>
        <dbReference type="Proteomes" id="UP000243904"/>
    </source>
</evidence>
<dbReference type="AlphaFoldDB" id="A0A1H1SL45"/>
<accession>A0A1H1SL45</accession>
<evidence type="ECO:0000313" key="1">
    <source>
        <dbReference type="EMBL" id="SDS48089.1"/>
    </source>
</evidence>
<name>A0A1H1SL45_9BRAD</name>
<dbReference type="EMBL" id="LT629750">
    <property type="protein sequence ID" value="SDS48089.1"/>
    <property type="molecule type" value="Genomic_DNA"/>
</dbReference>